<evidence type="ECO:0000256" key="1">
    <source>
        <dbReference type="ARBA" id="ARBA00006484"/>
    </source>
</evidence>
<dbReference type="Gene3D" id="3.40.50.720">
    <property type="entry name" value="NAD(P)-binding Rossmann-like Domain"/>
    <property type="match status" value="1"/>
</dbReference>
<dbReference type="SUPFAM" id="SSF51735">
    <property type="entry name" value="NAD(P)-binding Rossmann-fold domains"/>
    <property type="match status" value="1"/>
</dbReference>
<reference evidence="3 4" key="2">
    <citation type="submission" date="2020-03" db="EMBL/GenBank/DDBJ databases">
        <authorList>
            <person name="Ichikawa N."/>
            <person name="Kimura A."/>
            <person name="Kitahashi Y."/>
            <person name="Uohara A."/>
        </authorList>
    </citation>
    <scope>NUCLEOTIDE SEQUENCE [LARGE SCALE GENOMIC DNA]</scope>
    <source>
        <strain evidence="3 4">NBRC 105367</strain>
    </source>
</reference>
<evidence type="ECO:0000256" key="2">
    <source>
        <dbReference type="ARBA" id="ARBA00023002"/>
    </source>
</evidence>
<dbReference type="Proteomes" id="UP000503011">
    <property type="component" value="Chromosome"/>
</dbReference>
<reference evidence="3 4" key="1">
    <citation type="submission" date="2020-03" db="EMBL/GenBank/DDBJ databases">
        <title>Whole genome shotgun sequence of Phytohabitans suffuscus NBRC 105367.</title>
        <authorList>
            <person name="Komaki H."/>
            <person name="Tamura T."/>
        </authorList>
    </citation>
    <scope>NUCLEOTIDE SEQUENCE [LARGE SCALE GENOMIC DNA]</scope>
    <source>
        <strain evidence="3 4">NBRC 105367</strain>
    </source>
</reference>
<dbReference type="GO" id="GO:0016491">
    <property type="term" value="F:oxidoreductase activity"/>
    <property type="evidence" value="ECO:0007669"/>
    <property type="project" value="UniProtKB-KW"/>
</dbReference>
<dbReference type="PANTHER" id="PTHR24320">
    <property type="entry name" value="RETINOL DEHYDROGENASE"/>
    <property type="match status" value="1"/>
</dbReference>
<comment type="similarity">
    <text evidence="1">Belongs to the short-chain dehydrogenases/reductases (SDR) family.</text>
</comment>
<dbReference type="AlphaFoldDB" id="A0A6F8YMD7"/>
<gene>
    <name evidence="3" type="ORF">Psuf_044140</name>
</gene>
<dbReference type="KEGG" id="psuu:Psuf_044140"/>
<dbReference type="InterPro" id="IPR036291">
    <property type="entry name" value="NAD(P)-bd_dom_sf"/>
</dbReference>
<keyword evidence="2" id="KW-0560">Oxidoreductase</keyword>
<protein>
    <recommendedName>
        <fullName evidence="5">Oxidoreductase</fullName>
    </recommendedName>
</protein>
<name>A0A6F8YMD7_9ACTN</name>
<dbReference type="EMBL" id="AP022871">
    <property type="protein sequence ID" value="BCB87101.1"/>
    <property type="molecule type" value="Genomic_DNA"/>
</dbReference>
<dbReference type="PANTHER" id="PTHR24320:SF148">
    <property type="entry name" value="NAD(P)-BINDING ROSSMANN-FOLD SUPERFAMILY PROTEIN"/>
    <property type="match status" value="1"/>
</dbReference>
<keyword evidence="4" id="KW-1185">Reference proteome</keyword>
<organism evidence="3 4">
    <name type="scientific">Phytohabitans suffuscus</name>
    <dbReference type="NCBI Taxonomy" id="624315"/>
    <lineage>
        <taxon>Bacteria</taxon>
        <taxon>Bacillati</taxon>
        <taxon>Actinomycetota</taxon>
        <taxon>Actinomycetes</taxon>
        <taxon>Micromonosporales</taxon>
        <taxon>Micromonosporaceae</taxon>
    </lineage>
</organism>
<accession>A0A6F8YMD7</accession>
<sequence length="120" mass="12681">MLFAVEASKRWADDGITVNALHPGGIRTALQRYVTEEELNRLRAQAGPDAPAWKTPEQGAATSVLLAASPLLDGVGGRYFEDCNEAVPHQPGSRVGVAAYALDPAAAARLWTVSEQLLGA</sequence>
<evidence type="ECO:0000313" key="4">
    <source>
        <dbReference type="Proteomes" id="UP000503011"/>
    </source>
</evidence>
<evidence type="ECO:0000313" key="3">
    <source>
        <dbReference type="EMBL" id="BCB87101.1"/>
    </source>
</evidence>
<evidence type="ECO:0008006" key="5">
    <source>
        <dbReference type="Google" id="ProtNLM"/>
    </source>
</evidence>
<proteinExistence type="inferred from homology"/>